<name>A0AAV3XNZ5_9CYAN</name>
<dbReference type="PROSITE" id="PS50110">
    <property type="entry name" value="RESPONSE_REGULATORY"/>
    <property type="match status" value="1"/>
</dbReference>
<dbReference type="SMART" id="SM01231">
    <property type="entry name" value="H-kinase_dim"/>
    <property type="match status" value="1"/>
</dbReference>
<gene>
    <name evidence="14" type="ORF">MiSe_72210</name>
</gene>
<dbReference type="PROSITE" id="PS50109">
    <property type="entry name" value="HIS_KIN"/>
    <property type="match status" value="1"/>
</dbReference>
<protein>
    <recommendedName>
        <fullName evidence="2">histidine kinase</fullName>
        <ecNumber evidence="2">2.7.13.3</ecNumber>
    </recommendedName>
</protein>
<feature type="modified residue" description="4-aspartylphosphate" evidence="8">
    <location>
        <position position="967"/>
    </location>
</feature>
<evidence type="ECO:0000256" key="8">
    <source>
        <dbReference type="PROSITE-ProRule" id="PRU00169"/>
    </source>
</evidence>
<evidence type="ECO:0000313" key="14">
    <source>
        <dbReference type="EMBL" id="GET42404.1"/>
    </source>
</evidence>
<evidence type="ECO:0000256" key="1">
    <source>
        <dbReference type="ARBA" id="ARBA00000085"/>
    </source>
</evidence>
<proteinExistence type="predicted"/>
<accession>A0AAV3XNZ5</accession>
<dbReference type="Gene3D" id="1.20.120.160">
    <property type="entry name" value="HPT domain"/>
    <property type="match status" value="1"/>
</dbReference>
<feature type="region of interest" description="Disordered" evidence="9">
    <location>
        <begin position="457"/>
        <end position="476"/>
    </location>
</feature>
<reference evidence="14" key="1">
    <citation type="submission" date="2019-10" db="EMBL/GenBank/DDBJ databases">
        <title>Draft genome sequece of Microseira wollei NIES-4236.</title>
        <authorList>
            <person name="Yamaguchi H."/>
            <person name="Suzuki S."/>
            <person name="Kawachi M."/>
        </authorList>
    </citation>
    <scope>NUCLEOTIDE SEQUENCE</scope>
    <source>
        <strain evidence="14">NIES-4236</strain>
    </source>
</reference>
<dbReference type="Pfam" id="PF02518">
    <property type="entry name" value="HATPase_c"/>
    <property type="match status" value="1"/>
</dbReference>
<dbReference type="PROSITE" id="PS50894">
    <property type="entry name" value="HPT"/>
    <property type="match status" value="1"/>
</dbReference>
<evidence type="ECO:0000256" key="2">
    <source>
        <dbReference type="ARBA" id="ARBA00012438"/>
    </source>
</evidence>
<dbReference type="Pfam" id="PF01584">
    <property type="entry name" value="CheW"/>
    <property type="match status" value="1"/>
</dbReference>
<dbReference type="Gene3D" id="3.30.565.10">
    <property type="entry name" value="Histidine kinase-like ATPase, C-terminal domain"/>
    <property type="match status" value="1"/>
</dbReference>
<evidence type="ECO:0000259" key="10">
    <source>
        <dbReference type="PROSITE" id="PS50109"/>
    </source>
</evidence>
<dbReference type="InterPro" id="IPR011006">
    <property type="entry name" value="CheY-like_superfamily"/>
</dbReference>
<dbReference type="SUPFAM" id="SSF50341">
    <property type="entry name" value="CheW-like"/>
    <property type="match status" value="1"/>
</dbReference>
<dbReference type="InterPro" id="IPR051315">
    <property type="entry name" value="Bact_Chemotaxis_CheA"/>
</dbReference>
<dbReference type="CDD" id="cd16916">
    <property type="entry name" value="HATPase_CheA-like"/>
    <property type="match status" value="1"/>
</dbReference>
<keyword evidence="6" id="KW-0902">Two-component regulatory system</keyword>
<dbReference type="InterPro" id="IPR004358">
    <property type="entry name" value="Sig_transdc_His_kin-like_C"/>
</dbReference>
<dbReference type="GO" id="GO:0006935">
    <property type="term" value="P:chemotaxis"/>
    <property type="evidence" value="ECO:0007669"/>
    <property type="project" value="InterPro"/>
</dbReference>
<dbReference type="PANTHER" id="PTHR43395">
    <property type="entry name" value="SENSOR HISTIDINE KINASE CHEA"/>
    <property type="match status" value="1"/>
</dbReference>
<dbReference type="InterPro" id="IPR036890">
    <property type="entry name" value="HATPase_C_sf"/>
</dbReference>
<sequence length="1046" mass="114512">MSQEKELQIKRLFLEEAQDYLGTLEAVVLGLAQRQVETEKINAALRAAHSIKGGAGMMGFGVLSHLAHRLEDSLKVLKTQKNLQIDPQLEGLLLAGIDCLRYAIARDRQGHPPDPAWIATQADPVFEQLGQRLGEAEAEDAISLLLPEDGQDAISLLFETEVEGCLQRLESVLADPQLPCLHEELEILAQELGGLGEMLQLNGFSQLCESVTQQLAAAPEQVEAIAHSAVQAWRQSQALILTGQFALLPTAIALSDQASRVTGNQEAKIWAATDTQEDEPLTAATSSPALPLVRRQPVDGDHAQIGDAGEAGNEADRETFSLLPYGRLPLRASGEVEEESLLEFDPFWVTDVQTTAQQLGTTAPEVYTTDLPALEVKQDEAATPPTSADSDATVRVPLKYLDQLNDLFGELTIERNGLALQLKRLRSLFSTLSHRLPKLEQANSQLRFVYDRSATGGLATGKGKADNSSPTALPSAMPERMGEALQGFDLLEMDRYGDLHFLGGEVMETIVQIQEVVSDIELSLEDVEQKSHNLGKTTKQMQKSLKQVRMRPLADILTRFPRALRELSLHHGKPVELKIYGERTLVDRNILEVLQDPLMHLLRNAFDHGIEDPKTRLSRGKPESGLIEIKASHRGNRTLISIKDDGEGIPFDKIRHRAIAMGLDADLLASASERDLLSLIFEPGFTTKEEVSNLSGRGVGMDVVRNNLKQIRGEIQVDTQPGVGTTFTITLPFTLSVTRVLLTQSNGMLLAFPTDAIQQIVSLEPQQVLATAGSEVLNLEGKMVPLLRLDPWLKFHCPRHFQELETPPTISRPVALIVTGGDKPAGIFISCCWSDQEVAVRQVEGDLPLPSGFSSCAILGDGRVVPLLDVPEFLRWSASSVREASAPLNRSGDPMAFPSARLEDNRPTPALPPGENRILIVDDSINVRRFLALTLEKAGYQVEQAKDGQDALDKLQGGLNVTAAICDIEMPHIDGYGFLAQVKANANFKQMPVIMLTSRTGDKHRELAMNLGAAAYFSKPYNEQALLKMLETLTSQPRASTHDANN</sequence>
<evidence type="ECO:0000259" key="13">
    <source>
        <dbReference type="PROSITE" id="PS50894"/>
    </source>
</evidence>
<dbReference type="InterPro" id="IPR002545">
    <property type="entry name" value="CheW-lke_dom"/>
</dbReference>
<dbReference type="AlphaFoldDB" id="A0AAV3XNZ5"/>
<feature type="domain" description="HPt" evidence="13">
    <location>
        <begin position="2"/>
        <end position="107"/>
    </location>
</feature>
<dbReference type="Gene3D" id="3.40.50.2300">
    <property type="match status" value="1"/>
</dbReference>
<dbReference type="EMBL" id="BLAY01000162">
    <property type="protein sequence ID" value="GET42404.1"/>
    <property type="molecule type" value="Genomic_DNA"/>
</dbReference>
<dbReference type="SMART" id="SM00387">
    <property type="entry name" value="HATPase_c"/>
    <property type="match status" value="1"/>
</dbReference>
<dbReference type="InterPro" id="IPR003594">
    <property type="entry name" value="HATPase_dom"/>
</dbReference>
<keyword evidence="5 14" id="KW-0418">Kinase</keyword>
<feature type="domain" description="Response regulatory" evidence="11">
    <location>
        <begin position="917"/>
        <end position="1034"/>
    </location>
</feature>
<dbReference type="InterPro" id="IPR001789">
    <property type="entry name" value="Sig_transdc_resp-reg_receiver"/>
</dbReference>
<dbReference type="SUPFAM" id="SSF55874">
    <property type="entry name" value="ATPase domain of HSP90 chaperone/DNA topoisomerase II/histidine kinase"/>
    <property type="match status" value="1"/>
</dbReference>
<organism evidence="14 15">
    <name type="scientific">Microseira wollei NIES-4236</name>
    <dbReference type="NCBI Taxonomy" id="2530354"/>
    <lineage>
        <taxon>Bacteria</taxon>
        <taxon>Bacillati</taxon>
        <taxon>Cyanobacteriota</taxon>
        <taxon>Cyanophyceae</taxon>
        <taxon>Oscillatoriophycideae</taxon>
        <taxon>Aerosakkonematales</taxon>
        <taxon>Aerosakkonemataceae</taxon>
        <taxon>Microseira</taxon>
    </lineage>
</organism>
<dbReference type="CDD" id="cd00088">
    <property type="entry name" value="HPT"/>
    <property type="match status" value="1"/>
</dbReference>
<dbReference type="InterPro" id="IPR037006">
    <property type="entry name" value="CheA-like_homodim_sf"/>
</dbReference>
<evidence type="ECO:0000256" key="6">
    <source>
        <dbReference type="ARBA" id="ARBA00023012"/>
    </source>
</evidence>
<evidence type="ECO:0000313" key="15">
    <source>
        <dbReference type="Proteomes" id="UP001050975"/>
    </source>
</evidence>
<feature type="modified residue" description="Phosphohistidine" evidence="7">
    <location>
        <position position="49"/>
    </location>
</feature>
<evidence type="ECO:0000259" key="12">
    <source>
        <dbReference type="PROSITE" id="PS50851"/>
    </source>
</evidence>
<keyword evidence="4" id="KW-0808">Transferase</keyword>
<dbReference type="Pfam" id="PF01627">
    <property type="entry name" value="Hpt"/>
    <property type="match status" value="1"/>
</dbReference>
<dbReference type="InterPro" id="IPR036641">
    <property type="entry name" value="HPT_dom_sf"/>
</dbReference>
<comment type="caution">
    <text evidence="14">The sequence shown here is derived from an EMBL/GenBank/DDBJ whole genome shotgun (WGS) entry which is preliminary data.</text>
</comment>
<feature type="domain" description="CheW-like" evidence="12">
    <location>
        <begin position="737"/>
        <end position="879"/>
    </location>
</feature>
<keyword evidence="3 8" id="KW-0597">Phosphoprotein</keyword>
<evidence type="ECO:0000256" key="3">
    <source>
        <dbReference type="ARBA" id="ARBA00022553"/>
    </source>
</evidence>
<dbReference type="Proteomes" id="UP001050975">
    <property type="component" value="Unassembled WGS sequence"/>
</dbReference>
<evidence type="ECO:0000259" key="11">
    <source>
        <dbReference type="PROSITE" id="PS50110"/>
    </source>
</evidence>
<dbReference type="InterPro" id="IPR036061">
    <property type="entry name" value="CheW-like_dom_sf"/>
</dbReference>
<evidence type="ECO:0000256" key="7">
    <source>
        <dbReference type="PROSITE-ProRule" id="PRU00110"/>
    </source>
</evidence>
<keyword evidence="15" id="KW-1185">Reference proteome</keyword>
<dbReference type="FunFam" id="3.30.565.10:FF:000016">
    <property type="entry name" value="Chemotaxis protein CheA, putative"/>
    <property type="match status" value="1"/>
</dbReference>
<dbReference type="PROSITE" id="PS50851">
    <property type="entry name" value="CHEW"/>
    <property type="match status" value="1"/>
</dbReference>
<evidence type="ECO:0000256" key="9">
    <source>
        <dbReference type="SAM" id="MobiDB-lite"/>
    </source>
</evidence>
<dbReference type="Gene3D" id="1.10.287.560">
    <property type="entry name" value="Histidine kinase CheA-like, homodimeric domain"/>
    <property type="match status" value="1"/>
</dbReference>
<evidence type="ECO:0000256" key="5">
    <source>
        <dbReference type="ARBA" id="ARBA00022777"/>
    </source>
</evidence>
<feature type="region of interest" description="Disordered" evidence="9">
    <location>
        <begin position="886"/>
        <end position="913"/>
    </location>
</feature>
<dbReference type="SMART" id="SM00073">
    <property type="entry name" value="HPT"/>
    <property type="match status" value="1"/>
</dbReference>
<dbReference type="RefSeq" id="WP_226589887.1">
    <property type="nucleotide sequence ID" value="NZ_BLAY01000162.1"/>
</dbReference>
<dbReference type="GO" id="GO:0005737">
    <property type="term" value="C:cytoplasm"/>
    <property type="evidence" value="ECO:0007669"/>
    <property type="project" value="InterPro"/>
</dbReference>
<dbReference type="InterPro" id="IPR008207">
    <property type="entry name" value="Sig_transdc_His_kin_Hpt_dom"/>
</dbReference>
<feature type="domain" description="Histidine kinase" evidence="10">
    <location>
        <begin position="512"/>
        <end position="735"/>
    </location>
</feature>
<dbReference type="SUPFAM" id="SSF47226">
    <property type="entry name" value="Histidine-containing phosphotransfer domain, HPT domain"/>
    <property type="match status" value="1"/>
</dbReference>
<dbReference type="InterPro" id="IPR004105">
    <property type="entry name" value="CheA-like_dim"/>
</dbReference>
<dbReference type="PRINTS" id="PR00344">
    <property type="entry name" value="BCTRLSENSOR"/>
</dbReference>
<comment type="catalytic activity">
    <reaction evidence="1">
        <text>ATP + protein L-histidine = ADP + protein N-phospho-L-histidine.</text>
        <dbReference type="EC" id="2.7.13.3"/>
    </reaction>
</comment>
<dbReference type="GO" id="GO:0000155">
    <property type="term" value="F:phosphorelay sensor kinase activity"/>
    <property type="evidence" value="ECO:0007669"/>
    <property type="project" value="InterPro"/>
</dbReference>
<dbReference type="EC" id="2.7.13.3" evidence="2"/>
<dbReference type="Pfam" id="PF00072">
    <property type="entry name" value="Response_reg"/>
    <property type="match status" value="1"/>
</dbReference>
<dbReference type="SUPFAM" id="SSF52172">
    <property type="entry name" value="CheY-like"/>
    <property type="match status" value="1"/>
</dbReference>
<dbReference type="PANTHER" id="PTHR43395:SF1">
    <property type="entry name" value="CHEMOTAXIS PROTEIN CHEA"/>
    <property type="match status" value="1"/>
</dbReference>
<dbReference type="InterPro" id="IPR005467">
    <property type="entry name" value="His_kinase_dom"/>
</dbReference>
<dbReference type="SMART" id="SM00448">
    <property type="entry name" value="REC"/>
    <property type="match status" value="1"/>
</dbReference>
<dbReference type="Gene3D" id="2.30.30.40">
    <property type="entry name" value="SH3 Domains"/>
    <property type="match status" value="1"/>
</dbReference>
<evidence type="ECO:0000256" key="4">
    <source>
        <dbReference type="ARBA" id="ARBA00022679"/>
    </source>
</evidence>
<dbReference type="SMART" id="SM00260">
    <property type="entry name" value="CheW"/>
    <property type="match status" value="1"/>
</dbReference>